<name>A0AAW0JTU4_QUESU</name>
<keyword evidence="3" id="KW-0378">Hydrolase</keyword>
<evidence type="ECO:0000256" key="2">
    <source>
        <dbReference type="ARBA" id="ARBA00022670"/>
    </source>
</evidence>
<dbReference type="InterPro" id="IPR032861">
    <property type="entry name" value="TAXi_N"/>
</dbReference>
<feature type="domain" description="Peptidase A1" evidence="4">
    <location>
        <begin position="7"/>
        <end position="246"/>
    </location>
</feature>
<dbReference type="Pfam" id="PF14543">
    <property type="entry name" value="TAXi_N"/>
    <property type="match status" value="1"/>
</dbReference>
<dbReference type="InterPro" id="IPR033121">
    <property type="entry name" value="PEPTIDASE_A1"/>
</dbReference>
<dbReference type="Proteomes" id="UP000237347">
    <property type="component" value="Unassembled WGS sequence"/>
</dbReference>
<dbReference type="EMBL" id="PKMF04000462">
    <property type="protein sequence ID" value="KAK7830432.1"/>
    <property type="molecule type" value="Genomic_DNA"/>
</dbReference>
<protein>
    <submittedName>
        <fullName evidence="5">Aspartic proteinase nepenthesin-2</fullName>
    </submittedName>
</protein>
<dbReference type="InterPro" id="IPR051708">
    <property type="entry name" value="Plant_Aspart_Prot_A1"/>
</dbReference>
<dbReference type="PROSITE" id="PS51767">
    <property type="entry name" value="PEPTIDASE_A1"/>
    <property type="match status" value="1"/>
</dbReference>
<comment type="similarity">
    <text evidence="1">Belongs to the peptidase A1 family.</text>
</comment>
<proteinExistence type="inferred from homology"/>
<dbReference type="GO" id="GO:0006508">
    <property type="term" value="P:proteolysis"/>
    <property type="evidence" value="ECO:0007669"/>
    <property type="project" value="UniProtKB-KW"/>
</dbReference>
<dbReference type="PANTHER" id="PTHR47967:SF136">
    <property type="match status" value="1"/>
</dbReference>
<dbReference type="SUPFAM" id="SSF50630">
    <property type="entry name" value="Acid proteases"/>
    <property type="match status" value="1"/>
</dbReference>
<dbReference type="Gene3D" id="2.40.70.10">
    <property type="entry name" value="Acid Proteases"/>
    <property type="match status" value="2"/>
</dbReference>
<dbReference type="InterPro" id="IPR021109">
    <property type="entry name" value="Peptidase_aspartic_dom_sf"/>
</dbReference>
<evidence type="ECO:0000256" key="1">
    <source>
        <dbReference type="ARBA" id="ARBA00007447"/>
    </source>
</evidence>
<dbReference type="PANTHER" id="PTHR47967">
    <property type="entry name" value="OS07G0603500 PROTEIN-RELATED"/>
    <property type="match status" value="1"/>
</dbReference>
<sequence length="246" mass="27883">MNYESFYATKVAIGTPPYDALLLMDTGSDETWVQGEGCTKCFDLISGNFKYKESRTYTMESCDNPFCDPRICIENVCHYGLLYDDGDHTTGYLSSETFKFPSEKEDKIYTDVIFGVGLENPKEPFMKDENTIGGIFGLGCGPRSILTQLEDETQLRFSYCLFDLTSGRDSYTYLHFGEDAQIIENEQAVVQETSLLPDQNQYHVQVLDNIYCMLIKPTSEQGVNVLGAVQQQDYRFLFDVIEGVMA</sequence>
<gene>
    <name evidence="5" type="primary">nep2_5</name>
    <name evidence="5" type="ORF">CFP56_028193</name>
</gene>
<evidence type="ECO:0000313" key="6">
    <source>
        <dbReference type="Proteomes" id="UP000237347"/>
    </source>
</evidence>
<evidence type="ECO:0000256" key="3">
    <source>
        <dbReference type="ARBA" id="ARBA00022801"/>
    </source>
</evidence>
<organism evidence="5 6">
    <name type="scientific">Quercus suber</name>
    <name type="common">Cork oak</name>
    <dbReference type="NCBI Taxonomy" id="58331"/>
    <lineage>
        <taxon>Eukaryota</taxon>
        <taxon>Viridiplantae</taxon>
        <taxon>Streptophyta</taxon>
        <taxon>Embryophyta</taxon>
        <taxon>Tracheophyta</taxon>
        <taxon>Spermatophyta</taxon>
        <taxon>Magnoliopsida</taxon>
        <taxon>eudicotyledons</taxon>
        <taxon>Gunneridae</taxon>
        <taxon>Pentapetalae</taxon>
        <taxon>rosids</taxon>
        <taxon>fabids</taxon>
        <taxon>Fagales</taxon>
        <taxon>Fagaceae</taxon>
        <taxon>Quercus</taxon>
    </lineage>
</organism>
<dbReference type="AlphaFoldDB" id="A0AAW0JTU4"/>
<keyword evidence="2" id="KW-0645">Protease</keyword>
<reference evidence="5 6" key="1">
    <citation type="journal article" date="2018" name="Sci. Data">
        <title>The draft genome sequence of cork oak.</title>
        <authorList>
            <person name="Ramos A.M."/>
            <person name="Usie A."/>
            <person name="Barbosa P."/>
            <person name="Barros P.M."/>
            <person name="Capote T."/>
            <person name="Chaves I."/>
            <person name="Simoes F."/>
            <person name="Abreu I."/>
            <person name="Carrasquinho I."/>
            <person name="Faro C."/>
            <person name="Guimaraes J.B."/>
            <person name="Mendonca D."/>
            <person name="Nobrega F."/>
            <person name="Rodrigues L."/>
            <person name="Saibo N.J.M."/>
            <person name="Varela M.C."/>
            <person name="Egas C."/>
            <person name="Matos J."/>
            <person name="Miguel C.M."/>
            <person name="Oliveira M.M."/>
            <person name="Ricardo C.P."/>
            <person name="Goncalves S."/>
        </authorList>
    </citation>
    <scope>NUCLEOTIDE SEQUENCE [LARGE SCALE GENOMIC DNA]</scope>
    <source>
        <strain evidence="6">cv. HL8</strain>
    </source>
</reference>
<comment type="caution">
    <text evidence="5">The sequence shown here is derived from an EMBL/GenBank/DDBJ whole genome shotgun (WGS) entry which is preliminary data.</text>
</comment>
<dbReference type="GO" id="GO:0008233">
    <property type="term" value="F:peptidase activity"/>
    <property type="evidence" value="ECO:0007669"/>
    <property type="project" value="UniProtKB-KW"/>
</dbReference>
<evidence type="ECO:0000313" key="5">
    <source>
        <dbReference type="EMBL" id="KAK7830432.1"/>
    </source>
</evidence>
<accession>A0AAW0JTU4</accession>
<keyword evidence="6" id="KW-1185">Reference proteome</keyword>
<evidence type="ECO:0000259" key="4">
    <source>
        <dbReference type="PROSITE" id="PS51767"/>
    </source>
</evidence>